<proteinExistence type="predicted"/>
<sequence length="83" mass="9438">MSCAVDHWRIRSHGLVKITDLPYMLSSSKLMSEMNFELPSSGVHQDMVNVLGMALTVIDRCSSAVVNRRFHVVVDRFFRVVVD</sequence>
<dbReference type="EMBL" id="QGKW02001911">
    <property type="protein sequence ID" value="KAF2567947.1"/>
    <property type="molecule type" value="Genomic_DNA"/>
</dbReference>
<protein>
    <submittedName>
        <fullName evidence="1">Uncharacterized protein</fullName>
    </submittedName>
</protein>
<evidence type="ECO:0000313" key="1">
    <source>
        <dbReference type="EMBL" id="KAF2567947.1"/>
    </source>
</evidence>
<comment type="caution">
    <text evidence="1">The sequence shown here is derived from an EMBL/GenBank/DDBJ whole genome shotgun (WGS) entry which is preliminary data.</text>
</comment>
<evidence type="ECO:0000313" key="2">
    <source>
        <dbReference type="Proteomes" id="UP000712281"/>
    </source>
</evidence>
<dbReference type="Proteomes" id="UP000712281">
    <property type="component" value="Unassembled WGS sequence"/>
</dbReference>
<name>A0A8S9IFA1_BRACR</name>
<dbReference type="OrthoDB" id="10516051at2759"/>
<reference evidence="1" key="1">
    <citation type="submission" date="2019-12" db="EMBL/GenBank/DDBJ databases">
        <title>Genome sequencing and annotation of Brassica cretica.</title>
        <authorList>
            <person name="Studholme D.J."/>
            <person name="Sarris P.F."/>
        </authorList>
    </citation>
    <scope>NUCLEOTIDE SEQUENCE</scope>
    <source>
        <strain evidence="1">PFS-001/15</strain>
        <tissue evidence="1">Leaf</tissue>
    </source>
</reference>
<dbReference type="AlphaFoldDB" id="A0A8S9IFA1"/>
<gene>
    <name evidence="1" type="ORF">F2Q68_00026117</name>
</gene>
<accession>A0A8S9IFA1</accession>
<organism evidence="1 2">
    <name type="scientific">Brassica cretica</name>
    <name type="common">Mustard</name>
    <dbReference type="NCBI Taxonomy" id="69181"/>
    <lineage>
        <taxon>Eukaryota</taxon>
        <taxon>Viridiplantae</taxon>
        <taxon>Streptophyta</taxon>
        <taxon>Embryophyta</taxon>
        <taxon>Tracheophyta</taxon>
        <taxon>Spermatophyta</taxon>
        <taxon>Magnoliopsida</taxon>
        <taxon>eudicotyledons</taxon>
        <taxon>Gunneridae</taxon>
        <taxon>Pentapetalae</taxon>
        <taxon>rosids</taxon>
        <taxon>malvids</taxon>
        <taxon>Brassicales</taxon>
        <taxon>Brassicaceae</taxon>
        <taxon>Brassiceae</taxon>
        <taxon>Brassica</taxon>
    </lineage>
</organism>